<evidence type="ECO:0000259" key="1">
    <source>
        <dbReference type="Pfam" id="PF13614"/>
    </source>
</evidence>
<gene>
    <name evidence="2" type="ORF">LCGC14_0282190</name>
</gene>
<accession>A0A0F9TVI3</accession>
<dbReference type="InterPro" id="IPR050678">
    <property type="entry name" value="DNA_Partitioning_ATPase"/>
</dbReference>
<dbReference type="PANTHER" id="PTHR13696">
    <property type="entry name" value="P-LOOP CONTAINING NUCLEOSIDE TRIPHOSPHATE HYDROLASE"/>
    <property type="match status" value="1"/>
</dbReference>
<dbReference type="InterPro" id="IPR025669">
    <property type="entry name" value="AAA_dom"/>
</dbReference>
<proteinExistence type="predicted"/>
<reference evidence="2" key="1">
    <citation type="journal article" date="2015" name="Nature">
        <title>Complex archaea that bridge the gap between prokaryotes and eukaryotes.</title>
        <authorList>
            <person name="Spang A."/>
            <person name="Saw J.H."/>
            <person name="Jorgensen S.L."/>
            <person name="Zaremba-Niedzwiedzka K."/>
            <person name="Martijn J."/>
            <person name="Lind A.E."/>
            <person name="van Eijk R."/>
            <person name="Schleper C."/>
            <person name="Guy L."/>
            <person name="Ettema T.J."/>
        </authorList>
    </citation>
    <scope>NUCLEOTIDE SEQUENCE</scope>
</reference>
<name>A0A0F9TVI3_9ZZZZ</name>
<evidence type="ECO:0000313" key="2">
    <source>
        <dbReference type="EMBL" id="KKN85050.1"/>
    </source>
</evidence>
<dbReference type="AlphaFoldDB" id="A0A0F9TVI3"/>
<comment type="caution">
    <text evidence="2">The sequence shown here is derived from an EMBL/GenBank/DDBJ whole genome shotgun (WGS) entry which is preliminary data.</text>
</comment>
<dbReference type="EMBL" id="LAZR01000163">
    <property type="protein sequence ID" value="KKN85050.1"/>
    <property type="molecule type" value="Genomic_DNA"/>
</dbReference>
<dbReference type="SUPFAM" id="SSF52540">
    <property type="entry name" value="P-loop containing nucleoside triphosphate hydrolases"/>
    <property type="match status" value="1"/>
</dbReference>
<feature type="domain" description="AAA" evidence="1">
    <location>
        <begin position="7"/>
        <end position="202"/>
    </location>
</feature>
<dbReference type="PANTHER" id="PTHR13696:SF99">
    <property type="entry name" value="COBYRINIC ACID AC-DIAMIDE SYNTHASE"/>
    <property type="match status" value="1"/>
</dbReference>
<sequence length="297" mass="33346">MAHAPVVVSVNHKGGTGKTTTSRVLAQALASLPKYNKGKPILSVDLDPQGNTSRRWKLMTPNDDGVSVPIPHPELDGQNSSICDLWLNLLDQSKPNLAPEPYETSNPMIHVVPANEELMYEMIGIEKAKRPLMGRAMREWLRSADIYEKYSYVIIDTPPSKAALNEAALAAATHTYIPFIPEPQSVEGVFSIFSYLYAQQQQRSSNDPLVLLGFLPNLVQRTRLHNLHLKQLRDHTNFSQHLMKVQLNRRIGYAETDDSLCQPDQVTDMVGTQIEFEANRFAKYIAERVRETMPGGL</sequence>
<dbReference type="Gene3D" id="3.40.50.300">
    <property type="entry name" value="P-loop containing nucleotide triphosphate hydrolases"/>
    <property type="match status" value="1"/>
</dbReference>
<dbReference type="CDD" id="cd02042">
    <property type="entry name" value="ParAB_family"/>
    <property type="match status" value="1"/>
</dbReference>
<organism evidence="2">
    <name type="scientific">marine sediment metagenome</name>
    <dbReference type="NCBI Taxonomy" id="412755"/>
    <lineage>
        <taxon>unclassified sequences</taxon>
        <taxon>metagenomes</taxon>
        <taxon>ecological metagenomes</taxon>
    </lineage>
</organism>
<protein>
    <recommendedName>
        <fullName evidence="1">AAA domain-containing protein</fullName>
    </recommendedName>
</protein>
<dbReference type="Pfam" id="PF13614">
    <property type="entry name" value="AAA_31"/>
    <property type="match status" value="1"/>
</dbReference>
<dbReference type="InterPro" id="IPR027417">
    <property type="entry name" value="P-loop_NTPase"/>
</dbReference>